<dbReference type="InterPro" id="IPR015943">
    <property type="entry name" value="WD40/YVTN_repeat-like_dom_sf"/>
</dbReference>
<dbReference type="EMBL" id="FQVT01000001">
    <property type="protein sequence ID" value="SHF60867.1"/>
    <property type="molecule type" value="Genomic_DNA"/>
</dbReference>
<dbReference type="InterPro" id="IPR031815">
    <property type="entry name" value="DUF5074"/>
</dbReference>
<keyword evidence="3" id="KW-1185">Reference proteome</keyword>
<name>A0A1M5D221_SALEC</name>
<dbReference type="Pfam" id="PF16819">
    <property type="entry name" value="DUF5074"/>
    <property type="match status" value="1"/>
</dbReference>
<evidence type="ECO:0008006" key="4">
    <source>
        <dbReference type="Google" id="ProtNLM"/>
    </source>
</evidence>
<evidence type="ECO:0000313" key="2">
    <source>
        <dbReference type="EMBL" id="SHF60867.1"/>
    </source>
</evidence>
<keyword evidence="1" id="KW-0732">Signal</keyword>
<dbReference type="InterPro" id="IPR051200">
    <property type="entry name" value="Host-pathogen_enzymatic-act"/>
</dbReference>
<feature type="signal peptide" evidence="1">
    <location>
        <begin position="1"/>
        <end position="22"/>
    </location>
</feature>
<reference evidence="3" key="1">
    <citation type="submission" date="2016-11" db="EMBL/GenBank/DDBJ databases">
        <authorList>
            <person name="Varghese N."/>
            <person name="Submissions S."/>
        </authorList>
    </citation>
    <scope>NUCLEOTIDE SEQUENCE [LARGE SCALE GENOMIC DNA]</scope>
    <source>
        <strain evidence="3">DSM 24579</strain>
    </source>
</reference>
<gene>
    <name evidence="2" type="ORF">SAMN05444483_101762</name>
</gene>
<feature type="chain" id="PRO_5012680134" description="40-residue YVTN family beta-propeller repeat-containing protein" evidence="1">
    <location>
        <begin position="23"/>
        <end position="355"/>
    </location>
</feature>
<organism evidence="2 3">
    <name type="scientific">Salegentibacter echinorum</name>
    <dbReference type="NCBI Taxonomy" id="1073325"/>
    <lineage>
        <taxon>Bacteria</taxon>
        <taxon>Pseudomonadati</taxon>
        <taxon>Bacteroidota</taxon>
        <taxon>Flavobacteriia</taxon>
        <taxon>Flavobacteriales</taxon>
        <taxon>Flavobacteriaceae</taxon>
        <taxon>Salegentibacter</taxon>
    </lineage>
</organism>
<accession>A0A1M5D221</accession>
<dbReference type="AlphaFoldDB" id="A0A1M5D221"/>
<dbReference type="PANTHER" id="PTHR47197:SF3">
    <property type="entry name" value="DIHYDRO-HEME D1 DEHYDROGENASE"/>
    <property type="match status" value="1"/>
</dbReference>
<evidence type="ECO:0000256" key="1">
    <source>
        <dbReference type="SAM" id="SignalP"/>
    </source>
</evidence>
<dbReference type="RefSeq" id="WP_072876785.1">
    <property type="nucleotide sequence ID" value="NZ_FQVT01000001.1"/>
</dbReference>
<dbReference type="SUPFAM" id="SSF63825">
    <property type="entry name" value="YWTD domain"/>
    <property type="match status" value="1"/>
</dbReference>
<dbReference type="Gene3D" id="2.130.10.10">
    <property type="entry name" value="YVTN repeat-like/Quinoprotein amine dehydrogenase"/>
    <property type="match status" value="1"/>
</dbReference>
<dbReference type="STRING" id="1073325.SAMN05444483_101762"/>
<evidence type="ECO:0000313" key="3">
    <source>
        <dbReference type="Proteomes" id="UP000183945"/>
    </source>
</evidence>
<dbReference type="Proteomes" id="UP000183945">
    <property type="component" value="Unassembled WGS sequence"/>
</dbReference>
<sequence length="355" mass="39104">MKRISKLLTMAILSGLFLNSCSSDDDINEPVKPQPENSYNDGFFVLNEGSQTAGTVTYISDDLQTSAQNIYEVVNEDDDLGEFIQSIVFEDDLAYIISNGSNLITIVNRYTFELVEKIDSGLLSPRYGVIENGKLYVTNQGSYEEPGATEFDDFIAIIDLESLTVEKTIENNTPLEFIEEENGLIYVQNAAFNNGNGITVIDATSNEIINTINTLENLNSFEIENGVLYALNTSSLEKIDLALGEVLSKIMIASEVGTPTNLVLEDGMIYYTIGNSVFTMSENAEEAPDEALFSYTTDSGQYGKMYGFEVEDDRIYIADGGDFSSNSFVEIYTTSGELLENITVGVGPNGFYFND</sequence>
<proteinExistence type="predicted"/>
<dbReference type="PANTHER" id="PTHR47197">
    <property type="entry name" value="PROTEIN NIRF"/>
    <property type="match status" value="1"/>
</dbReference>
<protein>
    <recommendedName>
        <fullName evidence="4">40-residue YVTN family beta-propeller repeat-containing protein</fullName>
    </recommendedName>
</protein>